<sequence>MNNNSESTSNEQYVGYYSRKQLNILKEHHDRPYIYYKNCNGKFVEVTEVKQVKNGMSLFQDAVCMGAIDTFIHASKEPMCQVALNRFDTSNACFQ</sequence>
<reference evidence="1" key="1">
    <citation type="journal article" date="2020" name="Nature">
        <title>Giant virus diversity and host interactions through global metagenomics.</title>
        <authorList>
            <person name="Schulz F."/>
            <person name="Roux S."/>
            <person name="Paez-Espino D."/>
            <person name="Jungbluth S."/>
            <person name="Walsh D.A."/>
            <person name="Denef V.J."/>
            <person name="McMahon K.D."/>
            <person name="Konstantinidis K.T."/>
            <person name="Eloe-Fadrosh E.A."/>
            <person name="Kyrpides N.C."/>
            <person name="Woyke T."/>
        </authorList>
    </citation>
    <scope>NUCLEOTIDE SEQUENCE</scope>
    <source>
        <strain evidence="1">GVMAG-M-3300001348-25</strain>
    </source>
</reference>
<organism evidence="1">
    <name type="scientific">viral metagenome</name>
    <dbReference type="NCBI Taxonomy" id="1070528"/>
    <lineage>
        <taxon>unclassified sequences</taxon>
        <taxon>metagenomes</taxon>
        <taxon>organismal metagenomes</taxon>
    </lineage>
</organism>
<accession>A0A6C0EMB9</accession>
<protein>
    <submittedName>
        <fullName evidence="1">Uncharacterized protein</fullName>
    </submittedName>
</protein>
<proteinExistence type="predicted"/>
<dbReference type="AlphaFoldDB" id="A0A6C0EMB9"/>
<name>A0A6C0EMB9_9ZZZZ</name>
<dbReference type="EMBL" id="MN738860">
    <property type="protein sequence ID" value="QHT28495.1"/>
    <property type="molecule type" value="Genomic_DNA"/>
</dbReference>
<evidence type="ECO:0000313" key="1">
    <source>
        <dbReference type="EMBL" id="QHT28495.1"/>
    </source>
</evidence>